<evidence type="ECO:0000313" key="4">
    <source>
        <dbReference type="Proteomes" id="UP000001492"/>
    </source>
</evidence>
<dbReference type="InterPro" id="IPR012373">
    <property type="entry name" value="Ferrdict_sens_TM"/>
</dbReference>
<protein>
    <submittedName>
        <fullName evidence="3">Anti-FecI sigma factor, FecR</fullName>
    </submittedName>
</protein>
<dbReference type="InterPro" id="IPR006311">
    <property type="entry name" value="TAT_signal"/>
</dbReference>
<dbReference type="InterPro" id="IPR006860">
    <property type="entry name" value="FecR"/>
</dbReference>
<dbReference type="PANTHER" id="PTHR30273:SF2">
    <property type="entry name" value="PROTEIN FECR"/>
    <property type="match status" value="1"/>
</dbReference>
<feature type="domain" description="FecR protein" evidence="1">
    <location>
        <begin position="110"/>
        <end position="200"/>
    </location>
</feature>
<dbReference type="Gene3D" id="3.55.50.30">
    <property type="match status" value="1"/>
</dbReference>
<organism evidence="3 4">
    <name type="scientific">Asticcacaulis excentricus (strain ATCC 15261 / DSM 4724 / KCTC 12464 / NCIMB 9791 / VKM B-1370 / CB 48)</name>
    <dbReference type="NCBI Taxonomy" id="573065"/>
    <lineage>
        <taxon>Bacteria</taxon>
        <taxon>Pseudomonadati</taxon>
        <taxon>Pseudomonadota</taxon>
        <taxon>Alphaproteobacteria</taxon>
        <taxon>Caulobacterales</taxon>
        <taxon>Caulobacteraceae</taxon>
        <taxon>Asticcacaulis</taxon>
    </lineage>
</organism>
<dbReference type="AlphaFoldDB" id="E8RUF8"/>
<sequence length="314" mass="34012">MDRPQTADEWFVRLNSGLPASPEDDAAFRLWLSEDPLNEKAYRDCQMRWMQLGAIGQSPEILARRASALKAAAGTHSRRDWLRWAGGGVAAAVTGGVVYAGFAPSRAWAKYATGVGQRLTVPLSDGSELTLAPLSRVRARFADGKRTIELQDGQIFVRAARKTTPLTVKAGACTISGSGCQLQVTHDAGKAEVLVADGGAKVTAQGGRTRQLWSGQKLDGDMATARVQAVDVRVATEWRMGRLVFSDQPLSEVVADFNRYSVEQFTIADPSLGTLRLSGSFRYDGVEDFPQALESVLGLSVEPDGANRWRITSR</sequence>
<feature type="domain" description="FecR N-terminal" evidence="2">
    <location>
        <begin position="6"/>
        <end position="46"/>
    </location>
</feature>
<dbReference type="PANTHER" id="PTHR30273">
    <property type="entry name" value="PERIPLASMIC SIGNAL SENSOR AND SIGMA FACTOR ACTIVATOR FECR-RELATED"/>
    <property type="match status" value="1"/>
</dbReference>
<evidence type="ECO:0000259" key="1">
    <source>
        <dbReference type="Pfam" id="PF04773"/>
    </source>
</evidence>
<dbReference type="PIRSF" id="PIRSF018266">
    <property type="entry name" value="FecR"/>
    <property type="match status" value="1"/>
</dbReference>
<dbReference type="STRING" id="573065.Astex_2394"/>
<dbReference type="PROSITE" id="PS51318">
    <property type="entry name" value="TAT"/>
    <property type="match status" value="1"/>
</dbReference>
<proteinExistence type="predicted"/>
<dbReference type="InterPro" id="IPR032623">
    <property type="entry name" value="FecR_N"/>
</dbReference>
<reference evidence="4" key="1">
    <citation type="submission" date="2010-12" db="EMBL/GenBank/DDBJ databases">
        <title>Complete sequence of chromosome 2 of Asticcacaulis excentricus CB 48.</title>
        <authorList>
            <consortium name="US DOE Joint Genome Institute"/>
            <person name="Lucas S."/>
            <person name="Copeland A."/>
            <person name="Lapidus A."/>
            <person name="Cheng J.-F."/>
            <person name="Bruce D."/>
            <person name="Goodwin L."/>
            <person name="Pitluck S."/>
            <person name="Teshima H."/>
            <person name="Davenport K."/>
            <person name="Detter J.C."/>
            <person name="Han C."/>
            <person name="Tapia R."/>
            <person name="Land M."/>
            <person name="Hauser L."/>
            <person name="Jeffries C."/>
            <person name="Kyrpides N."/>
            <person name="Ivanova N."/>
            <person name="Ovchinnikova G."/>
            <person name="Brun Y.V."/>
            <person name="Woyke T."/>
        </authorList>
    </citation>
    <scope>NUCLEOTIDE SEQUENCE [LARGE SCALE GENOMIC DNA]</scope>
    <source>
        <strain evidence="4">ATCC 15261 / DSM 4724 / KCTC 12464 / NCIMB 9791 / VKM B-1370 / CB 48</strain>
    </source>
</reference>
<dbReference type="KEGG" id="aex:Astex_2394"/>
<dbReference type="eggNOG" id="COG3712">
    <property type="taxonomic scope" value="Bacteria"/>
</dbReference>
<dbReference type="GO" id="GO:0016989">
    <property type="term" value="F:sigma factor antagonist activity"/>
    <property type="evidence" value="ECO:0007669"/>
    <property type="project" value="TreeGrafter"/>
</dbReference>
<dbReference type="Gene3D" id="2.60.120.1440">
    <property type="match status" value="1"/>
</dbReference>
<dbReference type="HOGENOM" id="CLU_050192_0_1_5"/>
<keyword evidence="4" id="KW-1185">Reference proteome</keyword>
<dbReference type="Pfam" id="PF16220">
    <property type="entry name" value="DUF4880"/>
    <property type="match status" value="1"/>
</dbReference>
<dbReference type="Proteomes" id="UP000001492">
    <property type="component" value="Chromosome 2"/>
</dbReference>
<dbReference type="Pfam" id="PF04773">
    <property type="entry name" value="FecR"/>
    <property type="match status" value="1"/>
</dbReference>
<evidence type="ECO:0000313" key="3">
    <source>
        <dbReference type="EMBL" id="ADU14046.1"/>
    </source>
</evidence>
<dbReference type="EMBL" id="CP002396">
    <property type="protein sequence ID" value="ADU14046.1"/>
    <property type="molecule type" value="Genomic_DNA"/>
</dbReference>
<accession>E8RUF8</accession>
<gene>
    <name evidence="3" type="ordered locus">Astex_2394</name>
</gene>
<evidence type="ECO:0000259" key="2">
    <source>
        <dbReference type="Pfam" id="PF16220"/>
    </source>
</evidence>
<name>E8RUF8_ASTEC</name>